<evidence type="ECO:0000256" key="1">
    <source>
        <dbReference type="ARBA" id="ARBA00008857"/>
    </source>
</evidence>
<dbReference type="InterPro" id="IPR013762">
    <property type="entry name" value="Integrase-like_cat_sf"/>
</dbReference>
<dbReference type="AlphaFoldDB" id="A0A4R1REF7"/>
<accession>A0A4R1REF7</accession>
<feature type="domain" description="Core-binding (CB)" evidence="7">
    <location>
        <begin position="13"/>
        <end position="95"/>
    </location>
</feature>
<evidence type="ECO:0000256" key="5">
    <source>
        <dbReference type="PROSITE-ProRule" id="PRU01248"/>
    </source>
</evidence>
<keyword evidence="4" id="KW-0233">DNA recombination</keyword>
<gene>
    <name evidence="8" type="ORF">EDC14_1019103</name>
</gene>
<dbReference type="GO" id="GO:0015074">
    <property type="term" value="P:DNA integration"/>
    <property type="evidence" value="ECO:0007669"/>
    <property type="project" value="UniProtKB-KW"/>
</dbReference>
<dbReference type="Gene3D" id="1.10.150.130">
    <property type="match status" value="1"/>
</dbReference>
<dbReference type="InterPro" id="IPR044068">
    <property type="entry name" value="CB"/>
</dbReference>
<dbReference type="InterPro" id="IPR050090">
    <property type="entry name" value="Tyrosine_recombinase_XerCD"/>
</dbReference>
<dbReference type="PROSITE" id="PS51900">
    <property type="entry name" value="CB"/>
    <property type="match status" value="1"/>
</dbReference>
<dbReference type="Proteomes" id="UP000295008">
    <property type="component" value="Unassembled WGS sequence"/>
</dbReference>
<dbReference type="InterPro" id="IPR004107">
    <property type="entry name" value="Integrase_SAM-like_N"/>
</dbReference>
<comment type="similarity">
    <text evidence="1">Belongs to the 'phage' integrase family.</text>
</comment>
<evidence type="ECO:0000256" key="2">
    <source>
        <dbReference type="ARBA" id="ARBA00022908"/>
    </source>
</evidence>
<name>A0A4R1REF7_HYDET</name>
<evidence type="ECO:0000256" key="4">
    <source>
        <dbReference type="ARBA" id="ARBA00023172"/>
    </source>
</evidence>
<sequence length="314" mass="36326">MSRVRKVSQKVDSGWEKCLEHFLLFKKSQGLAERTLNDYHYHVSQFFQNSRLSSMGNYEALRLAVMNYFAESSNLSPSTFNTRRKTLKVFFNWAMDEGIISDHPLDGIKKRKEDEKPRSVKEDQIKSLLSSLKLNTYVGVRDYALILLTMDTGIRPSEAFGLVIGDFNFKALEVNIPPSVAKTRVSRTLPLTAITVDAIRKLIMARHSDWKESVPLFCTEDGQPMNRFVWDKRMNYYSQQIGVKIRPYDLRHSFAVMFLRFGGNAFSLQRTLGHTNLTMTKRYVSLTENDLHQQHAIATPINQLISKKHRVRKL</sequence>
<protein>
    <submittedName>
        <fullName evidence="8">Site-specific recombinase XerD</fullName>
    </submittedName>
</protein>
<evidence type="ECO:0000259" key="6">
    <source>
        <dbReference type="PROSITE" id="PS51898"/>
    </source>
</evidence>
<feature type="domain" description="Tyr recombinase" evidence="6">
    <location>
        <begin position="115"/>
        <end position="296"/>
    </location>
</feature>
<evidence type="ECO:0000259" key="7">
    <source>
        <dbReference type="PROSITE" id="PS51900"/>
    </source>
</evidence>
<evidence type="ECO:0000256" key="3">
    <source>
        <dbReference type="ARBA" id="ARBA00023125"/>
    </source>
</evidence>
<dbReference type="PROSITE" id="PS51898">
    <property type="entry name" value="TYR_RECOMBINASE"/>
    <property type="match status" value="1"/>
</dbReference>
<comment type="caution">
    <text evidence="8">The sequence shown here is derived from an EMBL/GenBank/DDBJ whole genome shotgun (WGS) entry which is preliminary data.</text>
</comment>
<evidence type="ECO:0000313" key="8">
    <source>
        <dbReference type="EMBL" id="TCL64295.1"/>
    </source>
</evidence>
<dbReference type="GO" id="GO:0006310">
    <property type="term" value="P:DNA recombination"/>
    <property type="evidence" value="ECO:0007669"/>
    <property type="project" value="UniProtKB-KW"/>
</dbReference>
<dbReference type="EMBL" id="SLUN01000019">
    <property type="protein sequence ID" value="TCL64295.1"/>
    <property type="molecule type" value="Genomic_DNA"/>
</dbReference>
<dbReference type="SUPFAM" id="SSF56349">
    <property type="entry name" value="DNA breaking-rejoining enzymes"/>
    <property type="match status" value="1"/>
</dbReference>
<dbReference type="InterPro" id="IPR010998">
    <property type="entry name" value="Integrase_recombinase_N"/>
</dbReference>
<dbReference type="GO" id="GO:0003677">
    <property type="term" value="F:DNA binding"/>
    <property type="evidence" value="ECO:0007669"/>
    <property type="project" value="UniProtKB-UniRule"/>
</dbReference>
<dbReference type="PANTHER" id="PTHR30349">
    <property type="entry name" value="PHAGE INTEGRASE-RELATED"/>
    <property type="match status" value="1"/>
</dbReference>
<dbReference type="InterPro" id="IPR002104">
    <property type="entry name" value="Integrase_catalytic"/>
</dbReference>
<reference evidence="8 9" key="1">
    <citation type="submission" date="2019-03" db="EMBL/GenBank/DDBJ databases">
        <title>Genomic Encyclopedia of Type Strains, Phase IV (KMG-IV): sequencing the most valuable type-strain genomes for metagenomic binning, comparative biology and taxonomic classification.</title>
        <authorList>
            <person name="Goeker M."/>
        </authorList>
    </citation>
    <scope>NUCLEOTIDE SEQUENCE [LARGE SCALE GENOMIC DNA]</scope>
    <source>
        <strain evidence="8 9">LX-B</strain>
    </source>
</reference>
<dbReference type="CDD" id="cd00397">
    <property type="entry name" value="DNA_BRE_C"/>
    <property type="match status" value="1"/>
</dbReference>
<dbReference type="Pfam" id="PF13495">
    <property type="entry name" value="Phage_int_SAM_4"/>
    <property type="match status" value="1"/>
</dbReference>
<dbReference type="Gene3D" id="1.10.443.10">
    <property type="entry name" value="Intergrase catalytic core"/>
    <property type="match status" value="1"/>
</dbReference>
<dbReference type="Pfam" id="PF00589">
    <property type="entry name" value="Phage_integrase"/>
    <property type="match status" value="1"/>
</dbReference>
<evidence type="ECO:0000313" key="9">
    <source>
        <dbReference type="Proteomes" id="UP000295008"/>
    </source>
</evidence>
<proteinExistence type="inferred from homology"/>
<keyword evidence="3 5" id="KW-0238">DNA-binding</keyword>
<keyword evidence="9" id="KW-1185">Reference proteome</keyword>
<dbReference type="PANTHER" id="PTHR30349:SF64">
    <property type="entry name" value="PROPHAGE INTEGRASE INTD-RELATED"/>
    <property type="match status" value="1"/>
</dbReference>
<dbReference type="RefSeq" id="WP_243662946.1">
    <property type="nucleotide sequence ID" value="NZ_SLUN01000019.1"/>
</dbReference>
<keyword evidence="2" id="KW-0229">DNA integration</keyword>
<dbReference type="InterPro" id="IPR011010">
    <property type="entry name" value="DNA_brk_join_enz"/>
</dbReference>
<organism evidence="8 9">
    <name type="scientific">Hydrogenispora ethanolica</name>
    <dbReference type="NCBI Taxonomy" id="1082276"/>
    <lineage>
        <taxon>Bacteria</taxon>
        <taxon>Bacillati</taxon>
        <taxon>Bacillota</taxon>
        <taxon>Hydrogenispora</taxon>
    </lineage>
</organism>